<dbReference type="SMART" id="SM00460">
    <property type="entry name" value="TGc"/>
    <property type="match status" value="1"/>
</dbReference>
<dbReference type="InterPro" id="IPR032812">
    <property type="entry name" value="SbsA_Ig"/>
</dbReference>
<proteinExistence type="predicted"/>
<keyword evidence="1" id="KW-0732">Signal</keyword>
<dbReference type="InterPro" id="IPR052557">
    <property type="entry name" value="CAP/Cytokinesis_protein"/>
</dbReference>
<comment type="caution">
    <text evidence="3">The sequence shown here is derived from an EMBL/GenBank/DDBJ whole genome shotgun (WGS) entry which is preliminary data.</text>
</comment>
<evidence type="ECO:0000313" key="3">
    <source>
        <dbReference type="EMBL" id="KGN00147.1"/>
    </source>
</evidence>
<dbReference type="RefSeq" id="WP_039257407.1">
    <property type="nucleotide sequence ID" value="NZ_JDRY01000024.1"/>
</dbReference>
<dbReference type="Gene3D" id="2.60.40.1220">
    <property type="match status" value="1"/>
</dbReference>
<dbReference type="SUPFAM" id="SSF54001">
    <property type="entry name" value="Cysteine proteinases"/>
    <property type="match status" value="1"/>
</dbReference>
<dbReference type="EMBL" id="JDRY01000024">
    <property type="protein sequence ID" value="KGN00147.1"/>
    <property type="molecule type" value="Genomic_DNA"/>
</dbReference>
<feature type="domain" description="Transglutaminase-like" evidence="2">
    <location>
        <begin position="300"/>
        <end position="361"/>
    </location>
</feature>
<evidence type="ECO:0000313" key="4">
    <source>
        <dbReference type="Proteomes" id="UP000030014"/>
    </source>
</evidence>
<dbReference type="AlphaFoldDB" id="A0A0A0IIT5"/>
<evidence type="ECO:0000256" key="1">
    <source>
        <dbReference type="ARBA" id="ARBA00022729"/>
    </source>
</evidence>
<dbReference type="Pfam" id="PF13205">
    <property type="entry name" value="Big_5"/>
    <property type="match status" value="1"/>
</dbReference>
<name>A0A0A0IIT5_CLOBO</name>
<protein>
    <submittedName>
        <fullName evidence="3">Transglutaminase</fullName>
    </submittedName>
</protein>
<gene>
    <name evidence="3" type="ORF">Z955_04720</name>
</gene>
<dbReference type="Gene3D" id="3.10.620.30">
    <property type="match status" value="1"/>
</dbReference>
<dbReference type="GO" id="GO:0005737">
    <property type="term" value="C:cytoplasm"/>
    <property type="evidence" value="ECO:0007669"/>
    <property type="project" value="TreeGrafter"/>
</dbReference>
<dbReference type="InterPro" id="IPR014755">
    <property type="entry name" value="Cu-Rt/internalin_Ig-like"/>
</dbReference>
<organism evidence="3 4">
    <name type="scientific">Clostridium botulinum C/D str. DC5</name>
    <dbReference type="NCBI Taxonomy" id="1443128"/>
    <lineage>
        <taxon>Bacteria</taxon>
        <taxon>Bacillati</taxon>
        <taxon>Bacillota</taxon>
        <taxon>Clostridia</taxon>
        <taxon>Eubacteriales</taxon>
        <taxon>Clostridiaceae</taxon>
        <taxon>Clostridium</taxon>
    </lineage>
</organism>
<accession>A0A0A0IIT5</accession>
<dbReference type="Proteomes" id="UP000030014">
    <property type="component" value="Unassembled WGS sequence"/>
</dbReference>
<reference evidence="3 4" key="1">
    <citation type="submission" date="2014-01" db="EMBL/GenBank/DDBJ databases">
        <title>Plasmidome dynamics in the species complex Clostridium novyi sensu lato converts strains of independent lineages into distinctly different pathogens.</title>
        <authorList>
            <person name="Skarin H."/>
            <person name="Segerman B."/>
        </authorList>
    </citation>
    <scope>NUCLEOTIDE SEQUENCE [LARGE SCALE GENOMIC DNA]</scope>
    <source>
        <strain evidence="3 4">DC5</strain>
    </source>
</reference>
<dbReference type="InterPro" id="IPR038765">
    <property type="entry name" value="Papain-like_cys_pep_sf"/>
</dbReference>
<dbReference type="Pfam" id="PF01841">
    <property type="entry name" value="Transglut_core"/>
    <property type="match status" value="1"/>
</dbReference>
<evidence type="ECO:0000259" key="2">
    <source>
        <dbReference type="SMART" id="SM00460"/>
    </source>
</evidence>
<dbReference type="InterPro" id="IPR002931">
    <property type="entry name" value="Transglutaminase-like"/>
</dbReference>
<dbReference type="PANTHER" id="PTHR46333:SF2">
    <property type="entry name" value="CYTOKINESIS PROTEIN 3"/>
    <property type="match status" value="1"/>
</dbReference>
<sequence>MRIKFLKFFRIYSIITVIFLIMIFNCTKTVIAADNNYKVLNKIENVDADKKWKINFNNKLNGDTLKNNIKILDEDSKECLKIKVKYNDKDKSVNVEPSTKYRSKGKYVLIIEQGVKSFDGKNLSKGVRFNFKCKDYDEKVNTNKSLLKENFKDPGNVANNKEDFYNILRYSLFTFKSKITLTINNYNQNDYSLDILADIIHDNPILDYGYKGANGSISSSMGKATMKLNLNYTYSKERMEYMRRESKNKANDIIKKIIKPNMSDYEKELAIHDYIVDNSRYDERLFFSSIPGESYTDYGVLVKGIGVCESYAKAMYRLLNAAGIETLFVAGEGRNQNGITEAHAWNIVKIHGKYYQLDTTWDNPIIPGSKKYITHDYFNLTDSEMEKDHIWDKSKYPKCYSKTYSFKQKYVA</sequence>
<dbReference type="PANTHER" id="PTHR46333">
    <property type="entry name" value="CYTOKINESIS PROTEIN 3"/>
    <property type="match status" value="1"/>
</dbReference>